<accession>A0ABD3EEZ4</accession>
<proteinExistence type="predicted"/>
<evidence type="ECO:0000313" key="1">
    <source>
        <dbReference type="EMBL" id="KAL3651589.1"/>
    </source>
</evidence>
<evidence type="ECO:0000313" key="2">
    <source>
        <dbReference type="Proteomes" id="UP001632038"/>
    </source>
</evidence>
<dbReference type="AlphaFoldDB" id="A0ABD3EEZ4"/>
<sequence length="140" mass="15667">MLSKSPVIKTYPNFFPCNHKKLIFKVVCCEKNVSSSSSSDSPSDNKSGFKLVGQALGDKNWKLGDIDANWLSKTQSFFNEVTSPFIKSVNDRRSNTLHYETEDVEDMLVTEQTVDSRTPNGELSEAAIVSIEQFSKMNGF</sequence>
<gene>
    <name evidence="1" type="ORF">CASFOL_004591</name>
</gene>
<dbReference type="Proteomes" id="UP001632038">
    <property type="component" value="Unassembled WGS sequence"/>
</dbReference>
<dbReference type="EMBL" id="JAVIJP010000006">
    <property type="protein sequence ID" value="KAL3651589.1"/>
    <property type="molecule type" value="Genomic_DNA"/>
</dbReference>
<comment type="caution">
    <text evidence="1">The sequence shown here is derived from an EMBL/GenBank/DDBJ whole genome shotgun (WGS) entry which is preliminary data.</text>
</comment>
<keyword evidence="2" id="KW-1185">Reference proteome</keyword>
<name>A0ABD3EEZ4_9LAMI</name>
<reference evidence="2" key="1">
    <citation type="journal article" date="2024" name="IScience">
        <title>Strigolactones Initiate the Formation of Haustorium-like Structures in Castilleja.</title>
        <authorList>
            <person name="Buerger M."/>
            <person name="Peterson D."/>
            <person name="Chory J."/>
        </authorList>
    </citation>
    <scope>NUCLEOTIDE SEQUENCE [LARGE SCALE GENOMIC DNA]</scope>
</reference>
<protein>
    <submittedName>
        <fullName evidence="1">Uncharacterized protein</fullName>
    </submittedName>
</protein>
<organism evidence="1 2">
    <name type="scientific">Castilleja foliolosa</name>
    <dbReference type="NCBI Taxonomy" id="1961234"/>
    <lineage>
        <taxon>Eukaryota</taxon>
        <taxon>Viridiplantae</taxon>
        <taxon>Streptophyta</taxon>
        <taxon>Embryophyta</taxon>
        <taxon>Tracheophyta</taxon>
        <taxon>Spermatophyta</taxon>
        <taxon>Magnoliopsida</taxon>
        <taxon>eudicotyledons</taxon>
        <taxon>Gunneridae</taxon>
        <taxon>Pentapetalae</taxon>
        <taxon>asterids</taxon>
        <taxon>lamiids</taxon>
        <taxon>Lamiales</taxon>
        <taxon>Orobanchaceae</taxon>
        <taxon>Pedicularideae</taxon>
        <taxon>Castillejinae</taxon>
        <taxon>Castilleja</taxon>
    </lineage>
</organism>